<dbReference type="AlphaFoldDB" id="A0A1E2V9N9"/>
<sequence>MTASKNHFDVLMIMQHPPLANSMPREGLDMALVAATFGQQVALLFAGEGIFQLLPGQAPEQLALKGTHRMLEALPLYDIESVFVSEPDLSNYRLDAQQLLLSPQPKSALEIQHLIASSRTVFSF</sequence>
<dbReference type="Pfam" id="PF02635">
    <property type="entry name" value="DsrE"/>
    <property type="match status" value="1"/>
</dbReference>
<dbReference type="PANTHER" id="PTHR38780">
    <property type="entry name" value="PROTEIN TUSC"/>
    <property type="match status" value="1"/>
</dbReference>
<gene>
    <name evidence="2" type="ORF">BFW38_09210</name>
</gene>
<protein>
    <submittedName>
        <fullName evidence="2">Uncharacterized protein</fullName>
    </submittedName>
</protein>
<name>A0A1E2V9N9_9GAMM</name>
<keyword evidence="3" id="KW-1185">Reference proteome</keyword>
<dbReference type="Gene3D" id="3.40.1260.10">
    <property type="entry name" value="DsrEFH-like"/>
    <property type="match status" value="1"/>
</dbReference>
<comment type="caution">
    <text evidence="2">The sequence shown here is derived from an EMBL/GenBank/DDBJ whole genome shotgun (WGS) entry which is preliminary data.</text>
</comment>
<dbReference type="PANTHER" id="PTHR38780:SF1">
    <property type="entry name" value="PROTEIN TUSC"/>
    <property type="match status" value="1"/>
</dbReference>
<dbReference type="InterPro" id="IPR027396">
    <property type="entry name" value="DsrEFH-like"/>
</dbReference>
<dbReference type="InterPro" id="IPR003787">
    <property type="entry name" value="Sulphur_relay_DsrE/F-like"/>
</dbReference>
<dbReference type="InterPro" id="IPR017462">
    <property type="entry name" value="Sulphur_relay_TusC/DsrF"/>
</dbReference>
<dbReference type="EMBL" id="MDTQ01000001">
    <property type="protein sequence ID" value="ODC03694.1"/>
    <property type="molecule type" value="Genomic_DNA"/>
</dbReference>
<evidence type="ECO:0000313" key="3">
    <source>
        <dbReference type="Proteomes" id="UP000094291"/>
    </source>
</evidence>
<dbReference type="NCBIfam" id="NF001238">
    <property type="entry name" value="PRK00211.1"/>
    <property type="match status" value="1"/>
</dbReference>
<evidence type="ECO:0000313" key="2">
    <source>
        <dbReference type="EMBL" id="ODC03694.1"/>
    </source>
</evidence>
<evidence type="ECO:0000256" key="1">
    <source>
        <dbReference type="ARBA" id="ARBA00005996"/>
    </source>
</evidence>
<accession>A0A1E2V9N9</accession>
<organism evidence="2 3">
    <name type="scientific">Terasakiispira papahanaumokuakeensis</name>
    <dbReference type="NCBI Taxonomy" id="197479"/>
    <lineage>
        <taxon>Bacteria</taxon>
        <taxon>Pseudomonadati</taxon>
        <taxon>Pseudomonadota</taxon>
        <taxon>Gammaproteobacteria</taxon>
        <taxon>Oceanospirillales</taxon>
        <taxon>Terasakiispira</taxon>
    </lineage>
</organism>
<dbReference type="SUPFAM" id="SSF75169">
    <property type="entry name" value="DsrEFH-like"/>
    <property type="match status" value="1"/>
</dbReference>
<comment type="similarity">
    <text evidence="1">Belongs to the DsrF/TusC family.</text>
</comment>
<dbReference type="OrthoDB" id="9789418at2"/>
<reference evidence="2 3" key="1">
    <citation type="submission" date="2016-08" db="EMBL/GenBank/DDBJ databases">
        <authorList>
            <person name="Seilhamer J.J."/>
        </authorList>
    </citation>
    <scope>NUCLEOTIDE SEQUENCE [LARGE SCALE GENOMIC DNA]</scope>
    <source>
        <strain evidence="2 3">PH27A</strain>
    </source>
</reference>
<proteinExistence type="inferred from homology"/>
<dbReference type="STRING" id="197479.BFW38_09210"/>
<dbReference type="RefSeq" id="WP_068998125.1">
    <property type="nucleotide sequence ID" value="NZ_MDTQ01000001.1"/>
</dbReference>
<dbReference type="Proteomes" id="UP000094291">
    <property type="component" value="Unassembled WGS sequence"/>
</dbReference>